<feature type="compositionally biased region" description="Polar residues" evidence="9">
    <location>
        <begin position="1041"/>
        <end position="1050"/>
    </location>
</feature>
<dbReference type="Proteomes" id="UP001140011">
    <property type="component" value="Unassembled WGS sequence"/>
</dbReference>
<keyword evidence="2" id="KW-0813">Transport</keyword>
<feature type="chain" id="PRO_5040944573" evidence="11">
    <location>
        <begin position="24"/>
        <end position="1437"/>
    </location>
</feature>
<dbReference type="InterPro" id="IPR003593">
    <property type="entry name" value="AAA+_ATPase"/>
</dbReference>
<dbReference type="EMBL" id="JANBUH010000023">
    <property type="protein sequence ID" value="KAJ2756558.1"/>
    <property type="molecule type" value="Genomic_DNA"/>
</dbReference>
<feature type="region of interest" description="Disordered" evidence="9">
    <location>
        <begin position="977"/>
        <end position="1055"/>
    </location>
</feature>
<feature type="compositionally biased region" description="Acidic residues" evidence="9">
    <location>
        <begin position="1009"/>
        <end position="1019"/>
    </location>
</feature>
<dbReference type="Gene3D" id="3.40.50.300">
    <property type="entry name" value="P-loop containing nucleotide triphosphate hydrolases"/>
    <property type="match status" value="1"/>
</dbReference>
<evidence type="ECO:0000256" key="3">
    <source>
        <dbReference type="ARBA" id="ARBA00022692"/>
    </source>
</evidence>
<keyword evidence="3 10" id="KW-0812">Transmembrane</keyword>
<sequence>MITWSLPYLLLLLLLSHTHPTSALTELEHVDSATVAEFINVGTEHQIFISKVDAEHVISASAATTSNVDASNQMEADTKLEHSVSNASTDPMDGSAIFNLDNLLDLMAGDDNGDVDFNAIVLELTSNLGNVIDINEVGNMAATLGIMMSGMGAVAELQRQGVLDIDNDLGSIGASNALNNGLAALVGQMLADQRLPELLNSAALNGLPMRAPRDANGVGANLDGLGIAQLLNGIASNGAGDVNMPGLNQLVGNFASAYAQGGNSKQGDASNISNLVGSLAAGAQGGNIADTIGSVMGSGGVRSIAGALSDFVNGNDSANFTGIAQALGIRNFVRSDDKRVPDGCPSCFNCLYPGSICAHNATCNQFTGRCNCPPGWTGEDCLLPACLSPLDEGMRPAAKSGHCHQDTECSPGWGGWNCNMCLADEACNKLNPTGEGGRCYNGSELITDVRGQCYIGNKDLSRYLPEGVTPKMTFGCNRNSSSCDAQFWVNGKEAFYCDLDNCNIGTWGAASTAAIACQRMKCSCIPGRFLCGNYGLDISSVLNEIEGPVDIKCHDDGFSNCFIRESAIKRTLTSIIGDDAINMMCSVGQCVHYSQTPGYQKTTHETSKSNMLVGVATSILTVYLVLKLIQKLVLAQDISAVGMPGAHETSLQQRGHGAVASHWSMDKKEASNEISSMMMNTLKTTVSFRDVCYSIPVQGPDLVSISRPASDISKTYSEANTLSDGCVKVLNNISGVVQSGEILAILGASGAGKSTLLDILSRREKCGKVSGKVQINDRDLISDVTTDEFHRMSGYVDQQDLHVATATVFEAVMTSALLRLPRTLSVAAKEEKVRDVLVELGLWSVRDSKIGKNGARGISGGEMRRVSIACELVTSPSIIFLDEPTSGLDAYNAFVVMDTLSQLARRYGRTIICTIHQPRTDIFSMFDQLIVLAAGQMCYSGPAAKISGYLESIGHPVPEGYNIADFSIDLVQQATVSSASNNRRTPQIKADSRDDSKARNKSMVNAEDVASDETSDDEWSPLSKPSEVSLASNVKEDSSDTKLGSGSNSPLFPAQEDTPRRAHFLVYNSNVSLAQIVTKFKDSIQHSQVMATLDNITGAEWTPSKFDMVSMIGSSPNTKPVTPSQQIALIFSNLSDLTALLFNPKQGGHVDRSYNDKLRPTLYEQFKVLSARIFRNLYRDPTLMLANYVLSVFIGLMCGVLFYQLDNTVQGVQNRLGLLMFILAFYGFGTTTSLLVFSEERLLYLRERANAYYDPLAYFLAKVTFDLIPLRVVPPLLLTLIAYPMTGMAATLSQFVKFFSTLVLFNLTVASQMFFIGLLAEELVVSNFLASIMLLFSLLFGGLILNKESIPAILQPLCRVSSFNLAYEALAINELRYAHVEEVRFGLEIQIPTATIISSFGFDLLAYWPDVAVLCGVLLASLSLSLLWLTFVIKERR</sequence>
<dbReference type="SMART" id="SM00181">
    <property type="entry name" value="EGF"/>
    <property type="match status" value="1"/>
</dbReference>
<dbReference type="PROSITE" id="PS00022">
    <property type="entry name" value="EGF_1"/>
    <property type="match status" value="1"/>
</dbReference>
<dbReference type="SMART" id="SM00382">
    <property type="entry name" value="AAA"/>
    <property type="match status" value="1"/>
</dbReference>
<feature type="transmembrane region" description="Helical" evidence="10">
    <location>
        <begin position="1295"/>
        <end position="1316"/>
    </location>
</feature>
<reference evidence="14" key="1">
    <citation type="submission" date="2022-07" db="EMBL/GenBank/DDBJ databases">
        <title>Phylogenomic reconstructions and comparative analyses of Kickxellomycotina fungi.</title>
        <authorList>
            <person name="Reynolds N.K."/>
            <person name="Stajich J.E."/>
            <person name="Barry K."/>
            <person name="Grigoriev I.V."/>
            <person name="Crous P."/>
            <person name="Smith M.E."/>
        </authorList>
    </citation>
    <scope>NUCLEOTIDE SEQUENCE</scope>
    <source>
        <strain evidence="14">BCRC 34297</strain>
    </source>
</reference>
<keyword evidence="8" id="KW-0245">EGF-like domain</keyword>
<dbReference type="CDD" id="cd03213">
    <property type="entry name" value="ABCG_EPDR"/>
    <property type="match status" value="1"/>
</dbReference>
<dbReference type="GO" id="GO:0016887">
    <property type="term" value="F:ATP hydrolysis activity"/>
    <property type="evidence" value="ECO:0007669"/>
    <property type="project" value="InterPro"/>
</dbReference>
<evidence type="ECO:0000313" key="14">
    <source>
        <dbReference type="EMBL" id="KAJ2756558.1"/>
    </source>
</evidence>
<feature type="transmembrane region" description="Helical" evidence="10">
    <location>
        <begin position="1411"/>
        <end position="1433"/>
    </location>
</feature>
<comment type="subcellular location">
    <subcellularLocation>
        <location evidence="1">Membrane</location>
        <topology evidence="1">Multi-pass membrane protein</topology>
    </subcellularLocation>
</comment>
<protein>
    <submittedName>
        <fullName evidence="14">(ABC) transporter</fullName>
    </submittedName>
</protein>
<dbReference type="InterPro" id="IPR043926">
    <property type="entry name" value="ABCG_dom"/>
</dbReference>
<dbReference type="InterPro" id="IPR013525">
    <property type="entry name" value="ABC2_TM"/>
</dbReference>
<dbReference type="PROSITE" id="PS50893">
    <property type="entry name" value="ABC_TRANSPORTER_2"/>
    <property type="match status" value="1"/>
</dbReference>
<evidence type="ECO:0000259" key="12">
    <source>
        <dbReference type="PROSITE" id="PS50026"/>
    </source>
</evidence>
<dbReference type="PANTHER" id="PTHR48041">
    <property type="entry name" value="ABC TRANSPORTER G FAMILY MEMBER 28"/>
    <property type="match status" value="1"/>
</dbReference>
<feature type="transmembrane region" description="Helical" evidence="10">
    <location>
        <begin position="1217"/>
        <end position="1237"/>
    </location>
</feature>
<evidence type="ECO:0000256" key="5">
    <source>
        <dbReference type="ARBA" id="ARBA00022840"/>
    </source>
</evidence>
<dbReference type="PROSITE" id="PS00211">
    <property type="entry name" value="ABC_TRANSPORTER_1"/>
    <property type="match status" value="1"/>
</dbReference>
<dbReference type="InterPro" id="IPR027417">
    <property type="entry name" value="P-loop_NTPase"/>
</dbReference>
<evidence type="ECO:0000256" key="4">
    <source>
        <dbReference type="ARBA" id="ARBA00022741"/>
    </source>
</evidence>
<keyword evidence="15" id="KW-1185">Reference proteome</keyword>
<evidence type="ECO:0000256" key="2">
    <source>
        <dbReference type="ARBA" id="ARBA00022448"/>
    </source>
</evidence>
<organism evidence="14 15">
    <name type="scientific">Coemansia pectinata</name>
    <dbReference type="NCBI Taxonomy" id="1052879"/>
    <lineage>
        <taxon>Eukaryota</taxon>
        <taxon>Fungi</taxon>
        <taxon>Fungi incertae sedis</taxon>
        <taxon>Zoopagomycota</taxon>
        <taxon>Kickxellomycotina</taxon>
        <taxon>Kickxellomycetes</taxon>
        <taxon>Kickxellales</taxon>
        <taxon>Kickxellaceae</taxon>
        <taxon>Coemansia</taxon>
    </lineage>
</organism>
<dbReference type="PANTHER" id="PTHR48041:SF2">
    <property type="entry name" value="ATP-DEPENDENT PERMEASE-RELATED"/>
    <property type="match status" value="1"/>
</dbReference>
<dbReference type="InterPro" id="IPR000742">
    <property type="entry name" value="EGF"/>
</dbReference>
<evidence type="ECO:0000259" key="13">
    <source>
        <dbReference type="PROSITE" id="PS50893"/>
    </source>
</evidence>
<feature type="disulfide bond" evidence="8">
    <location>
        <begin position="372"/>
        <end position="381"/>
    </location>
</feature>
<feature type="transmembrane region" description="Helical" evidence="10">
    <location>
        <begin position="1185"/>
        <end position="1205"/>
    </location>
</feature>
<comment type="caution">
    <text evidence="8">Lacks conserved residue(s) required for the propagation of feature annotation.</text>
</comment>
<feature type="domain" description="ABC transporter" evidence="13">
    <location>
        <begin position="707"/>
        <end position="959"/>
    </location>
</feature>
<proteinExistence type="predicted"/>
<evidence type="ECO:0000256" key="1">
    <source>
        <dbReference type="ARBA" id="ARBA00004141"/>
    </source>
</evidence>
<accession>A0A9W8LCU8</accession>
<feature type="signal peptide" evidence="11">
    <location>
        <begin position="1"/>
        <end position="23"/>
    </location>
</feature>
<dbReference type="PROSITE" id="PS01186">
    <property type="entry name" value="EGF_2"/>
    <property type="match status" value="1"/>
</dbReference>
<dbReference type="GO" id="GO:0140359">
    <property type="term" value="F:ABC-type transporter activity"/>
    <property type="evidence" value="ECO:0007669"/>
    <property type="project" value="InterPro"/>
</dbReference>
<keyword evidence="7 10" id="KW-0472">Membrane</keyword>
<feature type="domain" description="EGF-like" evidence="12">
    <location>
        <begin position="348"/>
        <end position="382"/>
    </location>
</feature>
<evidence type="ECO:0000256" key="8">
    <source>
        <dbReference type="PROSITE-ProRule" id="PRU00076"/>
    </source>
</evidence>
<evidence type="ECO:0000256" key="10">
    <source>
        <dbReference type="SAM" id="Phobius"/>
    </source>
</evidence>
<dbReference type="CDD" id="cd00054">
    <property type="entry name" value="EGF_CA"/>
    <property type="match status" value="1"/>
</dbReference>
<dbReference type="InterPro" id="IPR003439">
    <property type="entry name" value="ABC_transporter-like_ATP-bd"/>
</dbReference>
<keyword evidence="4" id="KW-0547">Nucleotide-binding</keyword>
<feature type="transmembrane region" description="Helical" evidence="10">
    <location>
        <begin position="1258"/>
        <end position="1283"/>
    </location>
</feature>
<dbReference type="Pfam" id="PF00005">
    <property type="entry name" value="ABC_tran"/>
    <property type="match status" value="1"/>
</dbReference>
<dbReference type="GO" id="GO:0005524">
    <property type="term" value="F:ATP binding"/>
    <property type="evidence" value="ECO:0007669"/>
    <property type="project" value="UniProtKB-KW"/>
</dbReference>
<keyword evidence="8" id="KW-1015">Disulfide bond</keyword>
<evidence type="ECO:0000256" key="11">
    <source>
        <dbReference type="SAM" id="SignalP"/>
    </source>
</evidence>
<dbReference type="PROSITE" id="PS50026">
    <property type="entry name" value="EGF_3"/>
    <property type="match status" value="1"/>
</dbReference>
<gene>
    <name evidence="14" type="primary">ADP1</name>
    <name evidence="14" type="ORF">GGI19_000774</name>
</gene>
<dbReference type="InterPro" id="IPR050352">
    <property type="entry name" value="ABCG_transporters"/>
</dbReference>
<dbReference type="Pfam" id="PF01061">
    <property type="entry name" value="ABC2_membrane"/>
    <property type="match status" value="1"/>
</dbReference>
<evidence type="ECO:0000256" key="9">
    <source>
        <dbReference type="SAM" id="MobiDB-lite"/>
    </source>
</evidence>
<keyword evidence="6 10" id="KW-1133">Transmembrane helix</keyword>
<evidence type="ECO:0000313" key="15">
    <source>
        <dbReference type="Proteomes" id="UP001140011"/>
    </source>
</evidence>
<dbReference type="InterPro" id="IPR017871">
    <property type="entry name" value="ABC_transporter-like_CS"/>
</dbReference>
<keyword evidence="11" id="KW-0732">Signal</keyword>
<dbReference type="GO" id="GO:0016020">
    <property type="term" value="C:membrane"/>
    <property type="evidence" value="ECO:0007669"/>
    <property type="project" value="UniProtKB-SubCell"/>
</dbReference>
<dbReference type="Pfam" id="PF19055">
    <property type="entry name" value="ABC2_membrane_7"/>
    <property type="match status" value="1"/>
</dbReference>
<comment type="caution">
    <text evidence="14">The sequence shown here is derived from an EMBL/GenBank/DDBJ whole genome shotgun (WGS) entry which is preliminary data.</text>
</comment>
<dbReference type="SUPFAM" id="SSF52540">
    <property type="entry name" value="P-loop containing nucleoside triphosphate hydrolases"/>
    <property type="match status" value="1"/>
</dbReference>
<evidence type="ECO:0000256" key="7">
    <source>
        <dbReference type="ARBA" id="ARBA00023136"/>
    </source>
</evidence>
<evidence type="ECO:0000256" key="6">
    <source>
        <dbReference type="ARBA" id="ARBA00022989"/>
    </source>
</evidence>
<name>A0A9W8LCU8_9FUNG</name>
<feature type="transmembrane region" description="Helical" evidence="10">
    <location>
        <begin position="1323"/>
        <end position="1345"/>
    </location>
</feature>
<dbReference type="OrthoDB" id="66620at2759"/>
<keyword evidence="5" id="KW-0067">ATP-binding</keyword>